<gene>
    <name evidence="1" type="ORF">AO384_0760</name>
</gene>
<protein>
    <submittedName>
        <fullName evidence="1">Flagellar protein FliJ</fullName>
    </submittedName>
</protein>
<keyword evidence="1" id="KW-0282">Flagellum</keyword>
<name>A0A198UL57_MORCA</name>
<evidence type="ECO:0000313" key="1">
    <source>
        <dbReference type="EMBL" id="OAU97024.1"/>
    </source>
</evidence>
<sequence length="110" mass="12579">MYFQMYKIVTYIPEPDLETVKTAMFEAGAGHFGQYERCSWQTLGVGQFCPLEGANPTIGKIGQVSQVSEWKVEMIVPENKLYEVVEAYKRAHPYEVPAYEVYQTVDIDSD</sequence>
<dbReference type="Proteomes" id="UP000078228">
    <property type="component" value="Unassembled WGS sequence"/>
</dbReference>
<dbReference type="SUPFAM" id="SSF102705">
    <property type="entry name" value="NIF3 (NGG1p interacting factor 3)-like"/>
    <property type="match status" value="1"/>
</dbReference>
<evidence type="ECO:0000313" key="2">
    <source>
        <dbReference type="Proteomes" id="UP000078228"/>
    </source>
</evidence>
<dbReference type="AlphaFoldDB" id="A0A198UL57"/>
<dbReference type="eggNOG" id="COG3323">
    <property type="taxonomic scope" value="Bacteria"/>
</dbReference>
<dbReference type="EMBL" id="LXHC01000010">
    <property type="protein sequence ID" value="OAU97024.1"/>
    <property type="molecule type" value="Genomic_DNA"/>
</dbReference>
<keyword evidence="1" id="KW-0966">Cell projection</keyword>
<dbReference type="InterPro" id="IPR036069">
    <property type="entry name" value="DUF34/NIF3_sf"/>
</dbReference>
<dbReference type="PATRIC" id="fig|480.237.peg.1477"/>
<organism evidence="1 2">
    <name type="scientific">Moraxella catarrhalis</name>
    <name type="common">Branhamella catarrhalis</name>
    <dbReference type="NCBI Taxonomy" id="480"/>
    <lineage>
        <taxon>Bacteria</taxon>
        <taxon>Pseudomonadati</taxon>
        <taxon>Pseudomonadota</taxon>
        <taxon>Gammaproteobacteria</taxon>
        <taxon>Moraxellales</taxon>
        <taxon>Moraxellaceae</taxon>
        <taxon>Moraxella</taxon>
    </lineage>
</organism>
<dbReference type="FunFam" id="3.30.70.120:FF:000006">
    <property type="entry name" value="GTP cyclohydrolase 1 type 2 homolog"/>
    <property type="match status" value="1"/>
</dbReference>
<comment type="caution">
    <text evidence="1">The sequence shown here is derived from an EMBL/GenBank/DDBJ whole genome shotgun (WGS) entry which is preliminary data.</text>
</comment>
<accession>A0A198UL57</accession>
<proteinExistence type="predicted"/>
<keyword evidence="1" id="KW-0969">Cilium</keyword>
<reference evidence="1 2" key="1">
    <citation type="journal article" date="2016" name="Genome Biol. Evol.">
        <title>Comparative Genomic Analyses of the Moraxella catarrhalis Serosensitive and Seroresistant Lineages Demonstrate Their Independent Evolution.</title>
        <authorList>
            <person name="Earl J.P."/>
            <person name="de Vries S.P."/>
            <person name="Ahmed A."/>
            <person name="Powell E."/>
            <person name="Schultz M.P."/>
            <person name="Hermans P.W."/>
            <person name="Hill D.J."/>
            <person name="Zhou Z."/>
            <person name="Constantinidou C.I."/>
            <person name="Hu F.Z."/>
            <person name="Bootsma H.J."/>
            <person name="Ehrlich G.D."/>
        </authorList>
    </citation>
    <scope>NUCLEOTIDE SEQUENCE [LARGE SCALE GENOMIC DNA]</scope>
    <source>
        <strain evidence="1 2">Z7542</strain>
    </source>
</reference>
<dbReference type="InterPro" id="IPR015867">
    <property type="entry name" value="N-reg_PII/ATP_PRibTrfase_C"/>
</dbReference>
<dbReference type="PANTHER" id="PTHR41774">
    <property type="match status" value="1"/>
</dbReference>
<dbReference type="Gene3D" id="3.30.70.120">
    <property type="match status" value="1"/>
</dbReference>
<keyword evidence="2" id="KW-1185">Reference proteome</keyword>
<dbReference type="PANTHER" id="PTHR41774:SF1">
    <property type="entry name" value="NGG1P INTERACTING FACTOR NIF3"/>
    <property type="match status" value="1"/>
</dbReference>